<sequence>MKKFITTLYLSASFFLISCNKDPKTNVLVVDIDAVIQTTDSINTYYTTNNSIEFNDPQSFWTKVKGSKKNQKIQITFPDSIQPNQIRLDFGRNIKQPEIIVNEMKFSYKKKSFDAKGEEVYFLFRVDESNTTVNKLTGSLKRKEKTQIVGPSLYPNGDKLYKKLNQLYSEKLHK</sequence>
<dbReference type="AlphaFoldDB" id="A0A095U2F5"/>
<dbReference type="RefSeq" id="WP_035124531.1">
    <property type="nucleotide sequence ID" value="NZ_JRHH01000002.1"/>
</dbReference>
<name>A0A095U2F5_9FLAO</name>
<dbReference type="eggNOG" id="ENOG5032GKK">
    <property type="taxonomic scope" value="Bacteria"/>
</dbReference>
<protein>
    <recommendedName>
        <fullName evidence="3">Lipoprotein</fullName>
    </recommendedName>
</protein>
<evidence type="ECO:0008006" key="3">
    <source>
        <dbReference type="Google" id="ProtNLM"/>
    </source>
</evidence>
<evidence type="ECO:0000313" key="2">
    <source>
        <dbReference type="Proteomes" id="UP000029554"/>
    </source>
</evidence>
<reference evidence="1 2" key="1">
    <citation type="submission" date="2014-09" db="EMBL/GenBank/DDBJ databases">
        <title>Whole Genome Shotgun of Flavobacterium aquatile LMG 4008.</title>
        <authorList>
            <person name="Gale A.N."/>
            <person name="Pipes S.E."/>
            <person name="Newman J.D."/>
        </authorList>
    </citation>
    <scope>NUCLEOTIDE SEQUENCE [LARGE SCALE GENOMIC DNA]</scope>
    <source>
        <strain evidence="1 2">LMG 4008</strain>
    </source>
</reference>
<accession>A0A095U2F5</accession>
<evidence type="ECO:0000313" key="1">
    <source>
        <dbReference type="EMBL" id="KGD68778.1"/>
    </source>
</evidence>
<gene>
    <name evidence="1" type="ORF">LG45_03795</name>
</gene>
<organism evidence="1 2">
    <name type="scientific">Flavobacterium aquatile LMG 4008 = ATCC 11947</name>
    <dbReference type="NCBI Taxonomy" id="1453498"/>
    <lineage>
        <taxon>Bacteria</taxon>
        <taxon>Pseudomonadati</taxon>
        <taxon>Bacteroidota</taxon>
        <taxon>Flavobacteriia</taxon>
        <taxon>Flavobacteriales</taxon>
        <taxon>Flavobacteriaceae</taxon>
        <taxon>Flavobacterium</taxon>
    </lineage>
</organism>
<dbReference type="PROSITE" id="PS51257">
    <property type="entry name" value="PROKAR_LIPOPROTEIN"/>
    <property type="match status" value="1"/>
</dbReference>
<dbReference type="Proteomes" id="UP000029554">
    <property type="component" value="Unassembled WGS sequence"/>
</dbReference>
<dbReference type="EMBL" id="JRHH01000002">
    <property type="protein sequence ID" value="KGD68778.1"/>
    <property type="molecule type" value="Genomic_DNA"/>
</dbReference>
<proteinExistence type="predicted"/>
<dbReference type="STRING" id="1453498.LG45_03795"/>
<keyword evidence="2" id="KW-1185">Reference proteome</keyword>
<dbReference type="OrthoDB" id="1366547at2"/>
<comment type="caution">
    <text evidence="1">The sequence shown here is derived from an EMBL/GenBank/DDBJ whole genome shotgun (WGS) entry which is preliminary data.</text>
</comment>